<sequence length="108" mass="11773">MADGPTGSFRQSSAVKLTLRMGDITSYVIVVDAQGNSSRPTDDNVNYLRLNSVRKQTHAICVGNTKSCAHCYLPLSESTITVFMENEHVSESIDYVCSIGVALDVGEW</sequence>
<keyword evidence="2" id="KW-1185">Reference proteome</keyword>
<accession>A0AAV4I9W9</accession>
<organism evidence="1 2">
    <name type="scientific">Elysia marginata</name>
    <dbReference type="NCBI Taxonomy" id="1093978"/>
    <lineage>
        <taxon>Eukaryota</taxon>
        <taxon>Metazoa</taxon>
        <taxon>Spiralia</taxon>
        <taxon>Lophotrochozoa</taxon>
        <taxon>Mollusca</taxon>
        <taxon>Gastropoda</taxon>
        <taxon>Heterobranchia</taxon>
        <taxon>Euthyneura</taxon>
        <taxon>Panpulmonata</taxon>
        <taxon>Sacoglossa</taxon>
        <taxon>Placobranchoidea</taxon>
        <taxon>Plakobranchidae</taxon>
        <taxon>Elysia</taxon>
    </lineage>
</organism>
<comment type="caution">
    <text evidence="1">The sequence shown here is derived from an EMBL/GenBank/DDBJ whole genome shotgun (WGS) entry which is preliminary data.</text>
</comment>
<proteinExistence type="predicted"/>
<name>A0AAV4I9W9_9GAST</name>
<dbReference type="Proteomes" id="UP000762676">
    <property type="component" value="Unassembled WGS sequence"/>
</dbReference>
<evidence type="ECO:0000313" key="1">
    <source>
        <dbReference type="EMBL" id="GFS05466.1"/>
    </source>
</evidence>
<evidence type="ECO:0000313" key="2">
    <source>
        <dbReference type="Proteomes" id="UP000762676"/>
    </source>
</evidence>
<gene>
    <name evidence="1" type="ORF">ElyMa_006520400</name>
</gene>
<protein>
    <submittedName>
        <fullName evidence="1">Uncharacterized protein</fullName>
    </submittedName>
</protein>
<reference evidence="1 2" key="1">
    <citation type="journal article" date="2021" name="Elife">
        <title>Chloroplast acquisition without the gene transfer in kleptoplastic sea slugs, Plakobranchus ocellatus.</title>
        <authorList>
            <person name="Maeda T."/>
            <person name="Takahashi S."/>
            <person name="Yoshida T."/>
            <person name="Shimamura S."/>
            <person name="Takaki Y."/>
            <person name="Nagai Y."/>
            <person name="Toyoda A."/>
            <person name="Suzuki Y."/>
            <person name="Arimoto A."/>
            <person name="Ishii H."/>
            <person name="Satoh N."/>
            <person name="Nishiyama T."/>
            <person name="Hasebe M."/>
            <person name="Maruyama T."/>
            <person name="Minagawa J."/>
            <person name="Obokata J."/>
            <person name="Shigenobu S."/>
        </authorList>
    </citation>
    <scope>NUCLEOTIDE SEQUENCE [LARGE SCALE GENOMIC DNA]</scope>
</reference>
<dbReference type="AlphaFoldDB" id="A0AAV4I9W9"/>
<dbReference type="EMBL" id="BMAT01013088">
    <property type="protein sequence ID" value="GFS05466.1"/>
    <property type="molecule type" value="Genomic_DNA"/>
</dbReference>